<dbReference type="RefSeq" id="WP_251835589.1">
    <property type="nucleotide sequence ID" value="NZ_JACSQG010000002.1"/>
</dbReference>
<dbReference type="Proteomes" id="UP000611945">
    <property type="component" value="Unassembled WGS sequence"/>
</dbReference>
<protein>
    <submittedName>
        <fullName evidence="1">Uncharacterized protein</fullName>
    </submittedName>
</protein>
<proteinExistence type="predicted"/>
<gene>
    <name evidence="1" type="ORF">H9642_06370</name>
</gene>
<sequence length="77" mass="8872">MTLPHERTRAVVQTYDFLVELSLDASLPHSIRHDALFLLRHYPSQADVLQAGENEEKLAKMPLMHIDPIFSSSTKWK</sequence>
<comment type="caution">
    <text evidence="1">The sequence shown here is derived from an EMBL/GenBank/DDBJ whole genome shotgun (WGS) entry which is preliminary data.</text>
</comment>
<keyword evidence="2" id="KW-1185">Reference proteome</keyword>
<name>A0ABR8TMV6_9PSED</name>
<dbReference type="NCBIfam" id="NF041728">
    <property type="entry name" value="BPSL0761_fam"/>
    <property type="match status" value="1"/>
</dbReference>
<organism evidence="1 2">
    <name type="scientific">Serpens gallinarum</name>
    <dbReference type="NCBI Taxonomy" id="2763075"/>
    <lineage>
        <taxon>Bacteria</taxon>
        <taxon>Pseudomonadati</taxon>
        <taxon>Pseudomonadota</taxon>
        <taxon>Gammaproteobacteria</taxon>
        <taxon>Pseudomonadales</taxon>
        <taxon>Pseudomonadaceae</taxon>
        <taxon>Pseudomonas</taxon>
    </lineage>
</organism>
<dbReference type="EMBL" id="JACSQG010000002">
    <property type="protein sequence ID" value="MBD7976813.1"/>
    <property type="molecule type" value="Genomic_DNA"/>
</dbReference>
<accession>A0ABR8TMV6</accession>
<evidence type="ECO:0000313" key="1">
    <source>
        <dbReference type="EMBL" id="MBD7976813.1"/>
    </source>
</evidence>
<evidence type="ECO:0000313" key="2">
    <source>
        <dbReference type="Proteomes" id="UP000611945"/>
    </source>
</evidence>
<reference evidence="1 2" key="1">
    <citation type="submission" date="2020-08" db="EMBL/GenBank/DDBJ databases">
        <title>A Genomic Blueprint of the Chicken Gut Microbiome.</title>
        <authorList>
            <person name="Gilroy R."/>
            <person name="Ravi A."/>
            <person name="Getino M."/>
            <person name="Pursley I."/>
            <person name="Horton D.L."/>
            <person name="Alikhan N.-F."/>
            <person name="Baker D."/>
            <person name="Gharbi K."/>
            <person name="Hall N."/>
            <person name="Watson M."/>
            <person name="Adriaenssens E.M."/>
            <person name="Foster-Nyarko E."/>
            <person name="Jarju S."/>
            <person name="Secka A."/>
            <person name="Antonio M."/>
            <person name="Oren A."/>
            <person name="Chaudhuri R."/>
            <person name="La Ragione R.M."/>
            <person name="Hildebrand F."/>
            <person name="Pallen M.J."/>
        </authorList>
    </citation>
    <scope>NUCLEOTIDE SEQUENCE [LARGE SCALE GENOMIC DNA]</scope>
    <source>
        <strain evidence="1 2">Sa2CUA2</strain>
    </source>
</reference>
<dbReference type="InterPro" id="IPR049723">
    <property type="entry name" value="BPSL0761-like"/>
</dbReference>